<dbReference type="PANTHER" id="PTHR43662:SF3">
    <property type="entry name" value="DOMAIN PROTEIN, PUTATIVE (AFU_ORTHOLOGUE AFUA_6G11970)-RELATED"/>
    <property type="match status" value="1"/>
</dbReference>
<name>A0ABT0Y3N1_9ACTN</name>
<organism evidence="4 5">
    <name type="scientific">Paractinoplanes hotanensis</name>
    <dbReference type="NCBI Taxonomy" id="2906497"/>
    <lineage>
        <taxon>Bacteria</taxon>
        <taxon>Bacillati</taxon>
        <taxon>Actinomycetota</taxon>
        <taxon>Actinomycetes</taxon>
        <taxon>Micromonosporales</taxon>
        <taxon>Micromonosporaceae</taxon>
        <taxon>Paractinoplanes</taxon>
    </lineage>
</organism>
<evidence type="ECO:0000313" key="5">
    <source>
        <dbReference type="Proteomes" id="UP001523216"/>
    </source>
</evidence>
<sequence length="393" mass="42017">MSYATDSRPEAAGPQHRRRPRRALAVVCAGIAVTAVAVTVGAVALAGTGSESPTAAPAEVVTSRPAEVPSATSPSAAPKPSARASKTAEAAPPARAVPKAGWIPVDQPAWKKQVAAYKGRKIDPAPGSVGNLPEFRADCTYSHRRPDDPIVLPGLPGASHMHSFVGNKKLDAYTTAGDLMRFTASTCKPAQDHSAYWVPTLYDNATGKPVETTGFRVYYRSLRDNSGDVLPMPNGLRMIAGDAKKKEPTPRGAQGQFYCAFYGPGDLDGVARSDNGNWPICGKGATFHFMMQFPDCWDGKNLDSPTHKAHVTFGSGRACPSSHPVRIPAITFDIQYGVTGTKAGYYLSSDKQGKSASSMHGDAFVMWDPDFMAKQTKNCILQRRTCDNNGYLR</sequence>
<dbReference type="Pfam" id="PF09362">
    <property type="entry name" value="DUF1996"/>
    <property type="match status" value="1"/>
</dbReference>
<protein>
    <submittedName>
        <fullName evidence="4">DUF1996 domain-containing protein</fullName>
    </submittedName>
</protein>
<proteinExistence type="predicted"/>
<feature type="transmembrane region" description="Helical" evidence="2">
    <location>
        <begin position="23"/>
        <end position="47"/>
    </location>
</feature>
<evidence type="ECO:0000256" key="2">
    <source>
        <dbReference type="SAM" id="Phobius"/>
    </source>
</evidence>
<accession>A0ABT0Y3N1</accession>
<feature type="domain" description="DUF1996" evidence="3">
    <location>
        <begin position="148"/>
        <end position="367"/>
    </location>
</feature>
<dbReference type="Proteomes" id="UP001523216">
    <property type="component" value="Unassembled WGS sequence"/>
</dbReference>
<reference evidence="4 5" key="1">
    <citation type="submission" date="2022-06" db="EMBL/GenBank/DDBJ databases">
        <title>Actinoplanes abujensis sp. nov., isolated from Nigerian arid soil.</title>
        <authorList>
            <person name="Ding P."/>
        </authorList>
    </citation>
    <scope>NUCLEOTIDE SEQUENCE [LARGE SCALE GENOMIC DNA]</scope>
    <source>
        <strain evidence="5">TRM88002</strain>
    </source>
</reference>
<feature type="compositionally biased region" description="Low complexity" evidence="1">
    <location>
        <begin position="65"/>
        <end position="88"/>
    </location>
</feature>
<evidence type="ECO:0000256" key="1">
    <source>
        <dbReference type="SAM" id="MobiDB-lite"/>
    </source>
</evidence>
<comment type="caution">
    <text evidence="4">The sequence shown here is derived from an EMBL/GenBank/DDBJ whole genome shotgun (WGS) entry which is preliminary data.</text>
</comment>
<feature type="region of interest" description="Disordered" evidence="1">
    <location>
        <begin position="48"/>
        <end position="100"/>
    </location>
</feature>
<keyword evidence="2" id="KW-1133">Transmembrane helix</keyword>
<evidence type="ECO:0000259" key="3">
    <source>
        <dbReference type="Pfam" id="PF09362"/>
    </source>
</evidence>
<dbReference type="InterPro" id="IPR018535">
    <property type="entry name" value="DUF1996"/>
</dbReference>
<keyword evidence="5" id="KW-1185">Reference proteome</keyword>
<gene>
    <name evidence="4" type="ORF">LXN57_23120</name>
</gene>
<keyword evidence="2" id="KW-0812">Transmembrane</keyword>
<dbReference type="EMBL" id="JAMQOL010000032">
    <property type="protein sequence ID" value="MCM4080475.1"/>
    <property type="molecule type" value="Genomic_DNA"/>
</dbReference>
<feature type="region of interest" description="Disordered" evidence="1">
    <location>
        <begin position="1"/>
        <end position="21"/>
    </location>
</feature>
<keyword evidence="2" id="KW-0472">Membrane</keyword>
<evidence type="ECO:0000313" key="4">
    <source>
        <dbReference type="EMBL" id="MCM4080475.1"/>
    </source>
</evidence>
<dbReference type="PANTHER" id="PTHR43662">
    <property type="match status" value="1"/>
</dbReference>
<dbReference type="RefSeq" id="WP_251800267.1">
    <property type="nucleotide sequence ID" value="NZ_JAMQOL010000032.1"/>
</dbReference>